<reference evidence="4 5" key="1">
    <citation type="journal article" date="2013" name="Genome Announc.">
        <title>Draft Genome Sequence of the Cellulolytic Bacterium Clostridium papyrosolvens C7 (ATCC 700395).</title>
        <authorList>
            <person name="Zepeda V."/>
            <person name="Dassa B."/>
            <person name="Borovok I."/>
            <person name="Lamed R."/>
            <person name="Bayer E.A."/>
            <person name="Cate J.H."/>
        </authorList>
    </citation>
    <scope>NUCLEOTIDE SEQUENCE [LARGE SCALE GENOMIC DNA]</scope>
    <source>
        <strain evidence="4 5">C7</strain>
    </source>
</reference>
<dbReference type="PROSITE" id="PS00012">
    <property type="entry name" value="PHOSPHOPANTETHEINE"/>
    <property type="match status" value="1"/>
</dbReference>
<dbReference type="PATRIC" id="fig|1330534.3.peg.2451"/>
<comment type="caution">
    <text evidence="4">The sequence shown here is derived from an EMBL/GenBank/DDBJ whole genome shotgun (WGS) entry which is preliminary data.</text>
</comment>
<organism evidence="4 5">
    <name type="scientific">Ruminiclostridium papyrosolvens C7</name>
    <dbReference type="NCBI Taxonomy" id="1330534"/>
    <lineage>
        <taxon>Bacteria</taxon>
        <taxon>Bacillati</taxon>
        <taxon>Bacillota</taxon>
        <taxon>Clostridia</taxon>
        <taxon>Eubacteriales</taxon>
        <taxon>Oscillospiraceae</taxon>
        <taxon>Ruminiclostridium</taxon>
    </lineage>
</organism>
<evidence type="ECO:0000256" key="1">
    <source>
        <dbReference type="ARBA" id="ARBA00022450"/>
    </source>
</evidence>
<dbReference type="STRING" id="1330534.L323_12300"/>
<gene>
    <name evidence="4" type="ORF">L323_12300</name>
</gene>
<protein>
    <recommendedName>
        <fullName evidence="3">Carrier domain-containing protein</fullName>
    </recommendedName>
</protein>
<dbReference type="Pfam" id="PF00550">
    <property type="entry name" value="PP-binding"/>
    <property type="match status" value="1"/>
</dbReference>
<dbReference type="EMBL" id="ATAY01000044">
    <property type="protein sequence ID" value="EPR10813.1"/>
    <property type="molecule type" value="Genomic_DNA"/>
</dbReference>
<evidence type="ECO:0000313" key="4">
    <source>
        <dbReference type="EMBL" id="EPR10813.1"/>
    </source>
</evidence>
<name>U4R060_9FIRM</name>
<proteinExistence type="predicted"/>
<dbReference type="RefSeq" id="WP_020815948.1">
    <property type="nucleotide sequence ID" value="NZ_ATAY01000044.1"/>
</dbReference>
<dbReference type="PROSITE" id="PS50075">
    <property type="entry name" value="CARRIER"/>
    <property type="match status" value="1"/>
</dbReference>
<dbReference type="Proteomes" id="UP000016860">
    <property type="component" value="Unassembled WGS sequence"/>
</dbReference>
<dbReference type="InterPro" id="IPR006162">
    <property type="entry name" value="Ppantetheine_attach_site"/>
</dbReference>
<evidence type="ECO:0000259" key="3">
    <source>
        <dbReference type="PROSITE" id="PS50075"/>
    </source>
</evidence>
<evidence type="ECO:0000313" key="5">
    <source>
        <dbReference type="Proteomes" id="UP000016860"/>
    </source>
</evidence>
<dbReference type="Gene3D" id="1.10.1200.10">
    <property type="entry name" value="ACP-like"/>
    <property type="match status" value="1"/>
</dbReference>
<evidence type="ECO:0000256" key="2">
    <source>
        <dbReference type="ARBA" id="ARBA00022553"/>
    </source>
</evidence>
<dbReference type="OrthoDB" id="2088018at2"/>
<accession>U4R060</accession>
<sequence length="89" mass="10121">MIQSGESLIQQKIKKIILDNIATANLNNETDIDSSLIDVGINSLEFVKIIVAIESEFDFEFGDEVLDYRKFPTLRSLFDYVERICSSSI</sequence>
<dbReference type="AlphaFoldDB" id="U4R060"/>
<dbReference type="SUPFAM" id="SSF47336">
    <property type="entry name" value="ACP-like"/>
    <property type="match status" value="1"/>
</dbReference>
<dbReference type="InterPro" id="IPR009081">
    <property type="entry name" value="PP-bd_ACP"/>
</dbReference>
<dbReference type="InterPro" id="IPR036736">
    <property type="entry name" value="ACP-like_sf"/>
</dbReference>
<feature type="domain" description="Carrier" evidence="3">
    <location>
        <begin position="4"/>
        <end position="85"/>
    </location>
</feature>
<keyword evidence="2" id="KW-0597">Phosphoprotein</keyword>
<keyword evidence="1" id="KW-0596">Phosphopantetheine</keyword>